<proteinExistence type="predicted"/>
<organism evidence="2 3">
    <name type="scientific">Calycina marina</name>
    <dbReference type="NCBI Taxonomy" id="1763456"/>
    <lineage>
        <taxon>Eukaryota</taxon>
        <taxon>Fungi</taxon>
        <taxon>Dikarya</taxon>
        <taxon>Ascomycota</taxon>
        <taxon>Pezizomycotina</taxon>
        <taxon>Leotiomycetes</taxon>
        <taxon>Helotiales</taxon>
        <taxon>Pezizellaceae</taxon>
        <taxon>Calycina</taxon>
    </lineage>
</organism>
<dbReference type="InterPro" id="IPR045518">
    <property type="entry name" value="2EXR"/>
</dbReference>
<dbReference type="PANTHER" id="PTHR35910">
    <property type="entry name" value="2EXR DOMAIN-CONTAINING PROTEIN"/>
    <property type="match status" value="1"/>
</dbReference>
<dbReference type="PANTHER" id="PTHR35910:SF1">
    <property type="entry name" value="2EXR DOMAIN-CONTAINING PROTEIN"/>
    <property type="match status" value="1"/>
</dbReference>
<protein>
    <recommendedName>
        <fullName evidence="1">2EXR domain-containing protein</fullName>
    </recommendedName>
</protein>
<keyword evidence="3" id="KW-1185">Reference proteome</keyword>
<name>A0A9P7Z4M2_9HELO</name>
<dbReference type="OrthoDB" id="3513892at2759"/>
<reference evidence="2" key="1">
    <citation type="journal article" date="2021" name="IMA Fungus">
        <title>Genomic characterization of three marine fungi, including Emericellopsis atlantica sp. nov. with signatures of a generalist lifestyle and marine biomass degradation.</title>
        <authorList>
            <person name="Hagestad O.C."/>
            <person name="Hou L."/>
            <person name="Andersen J.H."/>
            <person name="Hansen E.H."/>
            <person name="Altermark B."/>
            <person name="Li C."/>
            <person name="Kuhnert E."/>
            <person name="Cox R.J."/>
            <person name="Crous P.W."/>
            <person name="Spatafora J.W."/>
            <person name="Lail K."/>
            <person name="Amirebrahimi M."/>
            <person name="Lipzen A."/>
            <person name="Pangilinan J."/>
            <person name="Andreopoulos W."/>
            <person name="Hayes R.D."/>
            <person name="Ng V."/>
            <person name="Grigoriev I.V."/>
            <person name="Jackson S.A."/>
            <person name="Sutton T.D.S."/>
            <person name="Dobson A.D.W."/>
            <person name="Rama T."/>
        </authorList>
    </citation>
    <scope>NUCLEOTIDE SEQUENCE</scope>
    <source>
        <strain evidence="2">TRa3180A</strain>
    </source>
</reference>
<comment type="caution">
    <text evidence="2">The sequence shown here is derived from an EMBL/GenBank/DDBJ whole genome shotgun (WGS) entry which is preliminary data.</text>
</comment>
<feature type="domain" description="2EXR" evidence="1">
    <location>
        <begin position="8"/>
        <end position="105"/>
    </location>
</feature>
<evidence type="ECO:0000313" key="2">
    <source>
        <dbReference type="EMBL" id="KAG9245483.1"/>
    </source>
</evidence>
<gene>
    <name evidence="2" type="ORF">BJ878DRAFT_541246</name>
</gene>
<dbReference type="AlphaFoldDB" id="A0A9P7Z4M2"/>
<dbReference type="Pfam" id="PF20150">
    <property type="entry name" value="2EXR"/>
    <property type="match status" value="1"/>
</dbReference>
<evidence type="ECO:0000259" key="1">
    <source>
        <dbReference type="Pfam" id="PF20150"/>
    </source>
</evidence>
<dbReference type="EMBL" id="MU253845">
    <property type="protein sequence ID" value="KAG9245483.1"/>
    <property type="molecule type" value="Genomic_DNA"/>
</dbReference>
<accession>A0A9P7Z4M2</accession>
<evidence type="ECO:0000313" key="3">
    <source>
        <dbReference type="Proteomes" id="UP000887226"/>
    </source>
</evidence>
<dbReference type="Proteomes" id="UP000887226">
    <property type="component" value="Unassembled WGS sequence"/>
</dbReference>
<sequence>MSPLEKKFTKLSDLPSELQLKIWEAALPPPRIITITSFRPQYQCAKCGRVLPSASETCHLAVLTYKRPALIQVCSTSRRVFLQAFPNTITFETTPEVMKRPTLFDVRLNASSEVVFINHQNNLFGYWAFTGMPILMPDGIMDHYRNLADVKHVAVEPWGASLFIEWKTLGLLPDVTTISFILRSRKLALSSVSDIQVFDKMNADPTTSFHSLCDYFKIPYPYTAETRVDMSVNQESFTVLLNALVDIRGRYPGIVAQIMVPREHKLPRS</sequence>